<dbReference type="PANTHER" id="PTHR11360:SF284">
    <property type="entry name" value="EG:103B4.3 PROTEIN-RELATED"/>
    <property type="match status" value="1"/>
</dbReference>
<dbReference type="AlphaFoldDB" id="A0A939S0Z4"/>
<dbReference type="PROSITE" id="PS50850">
    <property type="entry name" value="MFS"/>
    <property type="match status" value="1"/>
</dbReference>
<feature type="transmembrane region" description="Helical" evidence="4">
    <location>
        <begin position="216"/>
        <end position="238"/>
    </location>
</feature>
<evidence type="ECO:0000256" key="2">
    <source>
        <dbReference type="ARBA" id="ARBA00022989"/>
    </source>
</evidence>
<dbReference type="EMBL" id="CP086136">
    <property type="protein sequence ID" value="UEM09153.1"/>
    <property type="molecule type" value="Genomic_DNA"/>
</dbReference>
<dbReference type="EMBL" id="JAGEMI010000001">
    <property type="protein sequence ID" value="MBO1865537.1"/>
    <property type="molecule type" value="Genomic_DNA"/>
</dbReference>
<organism evidence="6">
    <name type="scientific">Bradyrhizobium barranii subsp. barranii</name>
    <dbReference type="NCBI Taxonomy" id="2823807"/>
    <lineage>
        <taxon>Bacteria</taxon>
        <taxon>Pseudomonadati</taxon>
        <taxon>Pseudomonadota</taxon>
        <taxon>Alphaproteobacteria</taxon>
        <taxon>Hyphomicrobiales</taxon>
        <taxon>Nitrobacteraceae</taxon>
        <taxon>Bradyrhizobium</taxon>
        <taxon>Bradyrhizobium barranii</taxon>
    </lineage>
</organism>
<dbReference type="Proteomes" id="UP000664702">
    <property type="component" value="Chromosome"/>
</dbReference>
<dbReference type="InterPro" id="IPR011701">
    <property type="entry name" value="MFS"/>
</dbReference>
<dbReference type="PANTHER" id="PTHR11360">
    <property type="entry name" value="MONOCARBOXYLATE TRANSPORTER"/>
    <property type="match status" value="1"/>
</dbReference>
<keyword evidence="2 4" id="KW-1133">Transmembrane helix</keyword>
<evidence type="ECO:0000313" key="8">
    <source>
        <dbReference type="Proteomes" id="UP000664702"/>
    </source>
</evidence>
<evidence type="ECO:0000256" key="1">
    <source>
        <dbReference type="ARBA" id="ARBA00022692"/>
    </source>
</evidence>
<sequence>MPLLQVLRPTLPILIGASIMLTLSMGLRQSLGIFMQPLTHDIHISISDFTLALAVQNLAWGFLQPLAGAMTVRYGFRPIMIVGALMYIAGLILMATANGLVSIMIGAGALIGTSLACTAAAIAMSVAARAVPETVRSTVLGIVSGAGSLGALLSAPLGQLLNEGFGWRVGLAGFVIMSVLMIPAAWYAGRIDTIPLPKPAADDIGDATAATAAKTAFGNASFVVMTCAYLVCGMQLVFLTTHLPSYLAICGLDPMLSAQTLGMIGGFNVLGSLFFGWAGQRWNKLALLGGIYILRSLALAWYFTLPATSSSTLLFGAIMGFLWMGVGPLVAGAVAEMFGLRWQAMIQGLAFMSHQIGSFLGAYGGGVLYDTLGSYTMAWRIGVALGLAGGIIQVAFALIRPSQPPAPVLRTA</sequence>
<dbReference type="SUPFAM" id="SSF103473">
    <property type="entry name" value="MFS general substrate transporter"/>
    <property type="match status" value="1"/>
</dbReference>
<feature type="domain" description="Major facilitator superfamily (MFS) profile" evidence="5">
    <location>
        <begin position="10"/>
        <end position="407"/>
    </location>
</feature>
<feature type="transmembrane region" description="Helical" evidence="4">
    <location>
        <begin position="165"/>
        <end position="188"/>
    </location>
</feature>
<feature type="transmembrane region" description="Helical" evidence="4">
    <location>
        <begin position="346"/>
        <end position="365"/>
    </location>
</feature>
<protein>
    <submittedName>
        <fullName evidence="6">MFS transporter</fullName>
    </submittedName>
</protein>
<gene>
    <name evidence="7" type="ORF">J4G43_030965</name>
    <name evidence="6" type="ORF">J4G43_32945</name>
</gene>
<evidence type="ECO:0000256" key="3">
    <source>
        <dbReference type="ARBA" id="ARBA00023136"/>
    </source>
</evidence>
<reference evidence="7 8" key="2">
    <citation type="journal article" date="2022" name="Int. J. Syst. Evol. Microbiol.">
        <title>Strains of Bradyrhizobium barranii sp. nov. associated with legumes native to Canada are symbionts of soybeans and belong to different subspecies (subsp. barranii subsp. nov. and subsp. apii subsp. nov.) and symbiovars (sv. glycinearum and sv. septentrionale).</title>
        <authorList>
            <person name="Bromfield E.S.P."/>
            <person name="Cloutier S."/>
            <person name="Wasai-Hara S."/>
            <person name="Minamisawa K."/>
        </authorList>
    </citation>
    <scope>NUCLEOTIDE SEQUENCE [LARGE SCALE GENOMIC DNA]</scope>
    <source>
        <strain evidence="7 8">144S4</strain>
    </source>
</reference>
<evidence type="ECO:0000313" key="6">
    <source>
        <dbReference type="EMBL" id="MBO1865537.1"/>
    </source>
</evidence>
<accession>A0A939S0Z4</accession>
<reference evidence="6" key="1">
    <citation type="submission" date="2021-03" db="EMBL/GenBank/DDBJ databases">
        <title>Whole Genome Sequence of Bradyrhizobium sp. Strain 144S4.</title>
        <authorList>
            <person name="Bromfield E.S.P."/>
            <person name="Cloutier S."/>
        </authorList>
    </citation>
    <scope>NUCLEOTIDE SEQUENCE [LARGE SCALE GENOMIC DNA]</scope>
    <source>
        <strain evidence="6">144S4</strain>
    </source>
</reference>
<dbReference type="KEGG" id="bban:J4G43_030965"/>
<dbReference type="InterPro" id="IPR036259">
    <property type="entry name" value="MFS_trans_sf"/>
</dbReference>
<dbReference type="InterPro" id="IPR020846">
    <property type="entry name" value="MFS_dom"/>
</dbReference>
<feature type="transmembrane region" description="Helical" evidence="4">
    <location>
        <begin position="6"/>
        <end position="27"/>
    </location>
</feature>
<dbReference type="GO" id="GO:0022857">
    <property type="term" value="F:transmembrane transporter activity"/>
    <property type="evidence" value="ECO:0007669"/>
    <property type="project" value="InterPro"/>
</dbReference>
<dbReference type="Pfam" id="PF07690">
    <property type="entry name" value="MFS_1"/>
    <property type="match status" value="1"/>
</dbReference>
<feature type="transmembrane region" description="Helical" evidence="4">
    <location>
        <begin position="377"/>
        <end position="399"/>
    </location>
</feature>
<feature type="transmembrane region" description="Helical" evidence="4">
    <location>
        <begin position="311"/>
        <end position="334"/>
    </location>
</feature>
<feature type="transmembrane region" description="Helical" evidence="4">
    <location>
        <begin position="79"/>
        <end position="97"/>
    </location>
</feature>
<dbReference type="CDD" id="cd17355">
    <property type="entry name" value="MFS_YcxA_like"/>
    <property type="match status" value="1"/>
</dbReference>
<feature type="transmembrane region" description="Helical" evidence="4">
    <location>
        <begin position="139"/>
        <end position="159"/>
    </location>
</feature>
<dbReference type="Gene3D" id="1.20.1250.20">
    <property type="entry name" value="MFS general substrate transporter like domains"/>
    <property type="match status" value="1"/>
</dbReference>
<keyword evidence="3 4" id="KW-0472">Membrane</keyword>
<proteinExistence type="predicted"/>
<evidence type="ECO:0000259" key="5">
    <source>
        <dbReference type="PROSITE" id="PS50850"/>
    </source>
</evidence>
<evidence type="ECO:0000313" key="7">
    <source>
        <dbReference type="EMBL" id="UEM09153.1"/>
    </source>
</evidence>
<name>A0A939S0Z4_9BRAD</name>
<keyword evidence="1 4" id="KW-0812">Transmembrane</keyword>
<feature type="transmembrane region" description="Helical" evidence="4">
    <location>
        <begin position="258"/>
        <end position="278"/>
    </location>
</feature>
<feature type="transmembrane region" description="Helical" evidence="4">
    <location>
        <begin position="103"/>
        <end position="127"/>
    </location>
</feature>
<dbReference type="InterPro" id="IPR050327">
    <property type="entry name" value="Proton-linked_MCT"/>
</dbReference>
<evidence type="ECO:0000256" key="4">
    <source>
        <dbReference type="SAM" id="Phobius"/>
    </source>
</evidence>
<dbReference type="RefSeq" id="WP_208087287.1">
    <property type="nucleotide sequence ID" value="NZ_CP086136.1"/>
</dbReference>
<feature type="transmembrane region" description="Helical" evidence="4">
    <location>
        <begin position="285"/>
        <end position="305"/>
    </location>
</feature>